<proteinExistence type="predicted"/>
<evidence type="ECO:0000313" key="3">
    <source>
        <dbReference type="Proteomes" id="UP000085678"/>
    </source>
</evidence>
<dbReference type="OrthoDB" id="1100386at2759"/>
<dbReference type="Pfam" id="PF13385">
    <property type="entry name" value="Laminin_G_3"/>
    <property type="match status" value="1"/>
</dbReference>
<gene>
    <name evidence="4" type="primary">LOC106176197</name>
</gene>
<organism evidence="3 4">
    <name type="scientific">Lingula anatina</name>
    <name type="common">Brachiopod</name>
    <name type="synonym">Lingula unguis</name>
    <dbReference type="NCBI Taxonomy" id="7574"/>
    <lineage>
        <taxon>Eukaryota</taxon>
        <taxon>Metazoa</taxon>
        <taxon>Spiralia</taxon>
        <taxon>Lophotrochozoa</taxon>
        <taxon>Brachiopoda</taxon>
        <taxon>Linguliformea</taxon>
        <taxon>Lingulata</taxon>
        <taxon>Lingulida</taxon>
        <taxon>Linguloidea</taxon>
        <taxon>Lingulidae</taxon>
        <taxon>Lingula</taxon>
    </lineage>
</organism>
<dbReference type="Gene3D" id="2.60.120.200">
    <property type="match status" value="1"/>
</dbReference>
<evidence type="ECO:0000259" key="2">
    <source>
        <dbReference type="PROSITE" id="PS50948"/>
    </source>
</evidence>
<evidence type="ECO:0000256" key="1">
    <source>
        <dbReference type="SAM" id="SignalP"/>
    </source>
</evidence>
<dbReference type="RefSeq" id="XP_013413915.1">
    <property type="nucleotide sequence ID" value="XM_013558461.1"/>
</dbReference>
<dbReference type="SUPFAM" id="SSF49899">
    <property type="entry name" value="Concanavalin A-like lectins/glucanases"/>
    <property type="match status" value="1"/>
</dbReference>
<accession>A0A1S3JU66</accession>
<dbReference type="InParanoid" id="A0A1S3JU66"/>
<dbReference type="GeneID" id="106176197"/>
<keyword evidence="1" id="KW-0732">Signal</keyword>
<feature type="domain" description="Apple" evidence="2">
    <location>
        <begin position="27"/>
        <end position="110"/>
    </location>
</feature>
<name>A0A1S3JU66_LINAN</name>
<dbReference type="InterPro" id="IPR003609">
    <property type="entry name" value="Pan_app"/>
</dbReference>
<reference evidence="4" key="1">
    <citation type="submission" date="2025-08" db="UniProtKB">
        <authorList>
            <consortium name="RefSeq"/>
        </authorList>
    </citation>
    <scope>IDENTIFICATION</scope>
    <source>
        <tissue evidence="4">Gonads</tissue>
    </source>
</reference>
<dbReference type="PROSITE" id="PS50948">
    <property type="entry name" value="PAN"/>
    <property type="match status" value="1"/>
</dbReference>
<dbReference type="Proteomes" id="UP000085678">
    <property type="component" value="Unplaced"/>
</dbReference>
<keyword evidence="3" id="KW-1185">Reference proteome</keyword>
<feature type="signal peptide" evidence="1">
    <location>
        <begin position="1"/>
        <end position="24"/>
    </location>
</feature>
<evidence type="ECO:0000313" key="4">
    <source>
        <dbReference type="RefSeq" id="XP_013413915.1"/>
    </source>
</evidence>
<dbReference type="InterPro" id="IPR013320">
    <property type="entry name" value="ConA-like_dom_sf"/>
</dbReference>
<feature type="chain" id="PRO_5010204465" evidence="1">
    <location>
        <begin position="25"/>
        <end position="381"/>
    </location>
</feature>
<sequence length="381" mass="41477">MISASLPLMPFVIMSLWQFGTVYGEQSQNQMRFRKFETPNVRFHNETLGYISVSSQIECGVRCMKISGCIAFSYCSAALDFSASCRLENRSAVTANVESSDGCDIFQTVDTSNQNEGTSNAFLPSPDYYWDLTGKCSVTDICTVGTGSSSCSTKVVYANIGDRNATTEIGVYPLTQRTHVVTGNSVCAISTDGVGNYHYISLGDFSGRCLLDTDQCTNGLTVGFWTQVSWEDMSESSKWYLLSSGAQTAGTRGVAVYVELIVSKIYVIGAILKDSQSGYSVSVNYTQYSVPGCWSGQPSHCDWIHIAFAWNPTGQLDLYVNGQVVDQGSSSPQSNAISATVQPCINRPHDGHANFGNASYSDLKIFEQYLDSDLIGKLYVS</sequence>
<dbReference type="KEGG" id="lak:106176197"/>
<dbReference type="AlphaFoldDB" id="A0A1S3JU66"/>
<protein>
    <submittedName>
        <fullName evidence="4">Uncharacterized protein LOC106176197</fullName>
    </submittedName>
</protein>